<organism evidence="10 11">
    <name type="scientific">Fibrella aquatilis</name>
    <dbReference type="NCBI Taxonomy" id="2817059"/>
    <lineage>
        <taxon>Bacteria</taxon>
        <taxon>Pseudomonadati</taxon>
        <taxon>Bacteroidota</taxon>
        <taxon>Cytophagia</taxon>
        <taxon>Cytophagales</taxon>
        <taxon>Spirosomataceae</taxon>
        <taxon>Fibrella</taxon>
    </lineage>
</organism>
<evidence type="ECO:0000256" key="4">
    <source>
        <dbReference type="ARBA" id="ARBA00022822"/>
    </source>
</evidence>
<protein>
    <recommendedName>
        <fullName evidence="8">Tryptophan synthase alpha chain</fullName>
        <ecNumber evidence="8">4.2.1.20</ecNumber>
    </recommendedName>
</protein>
<reference evidence="10 11" key="1">
    <citation type="submission" date="2021-03" db="EMBL/GenBank/DDBJ databases">
        <title>Fibrella sp. HMF5036 genome sequencing and assembly.</title>
        <authorList>
            <person name="Kang H."/>
            <person name="Kim H."/>
            <person name="Bae S."/>
            <person name="Joh K."/>
        </authorList>
    </citation>
    <scope>NUCLEOTIDE SEQUENCE [LARGE SCALE GENOMIC DNA]</scope>
    <source>
        <strain evidence="10 11">HMF5036</strain>
    </source>
</reference>
<comment type="subunit">
    <text evidence="2 8">Tetramer of two alpha and two beta chains.</text>
</comment>
<evidence type="ECO:0000313" key="10">
    <source>
        <dbReference type="EMBL" id="MBO0933976.1"/>
    </source>
</evidence>
<comment type="catalytic activity">
    <reaction evidence="7 8">
        <text>(1S,2R)-1-C-(indol-3-yl)glycerol 3-phosphate + L-serine = D-glyceraldehyde 3-phosphate + L-tryptophan + H2O</text>
        <dbReference type="Rhea" id="RHEA:10532"/>
        <dbReference type="ChEBI" id="CHEBI:15377"/>
        <dbReference type="ChEBI" id="CHEBI:33384"/>
        <dbReference type="ChEBI" id="CHEBI:57912"/>
        <dbReference type="ChEBI" id="CHEBI:58866"/>
        <dbReference type="ChEBI" id="CHEBI:59776"/>
        <dbReference type="EC" id="4.2.1.20"/>
    </reaction>
</comment>
<dbReference type="InterPro" id="IPR011060">
    <property type="entry name" value="RibuloseP-bd_barrel"/>
</dbReference>
<dbReference type="CDD" id="cd04724">
    <property type="entry name" value="Tryptophan_synthase_alpha"/>
    <property type="match status" value="1"/>
</dbReference>
<evidence type="ECO:0000256" key="8">
    <source>
        <dbReference type="HAMAP-Rule" id="MF_00131"/>
    </source>
</evidence>
<evidence type="ECO:0000256" key="5">
    <source>
        <dbReference type="ARBA" id="ARBA00023141"/>
    </source>
</evidence>
<dbReference type="GO" id="GO:0005829">
    <property type="term" value="C:cytosol"/>
    <property type="evidence" value="ECO:0007669"/>
    <property type="project" value="TreeGrafter"/>
</dbReference>
<gene>
    <name evidence="8" type="primary">trpA</name>
    <name evidence="10" type="ORF">J2I48_23405</name>
</gene>
<dbReference type="PANTHER" id="PTHR43406:SF1">
    <property type="entry name" value="TRYPTOPHAN SYNTHASE ALPHA CHAIN, CHLOROPLASTIC"/>
    <property type="match status" value="1"/>
</dbReference>
<evidence type="ECO:0000256" key="2">
    <source>
        <dbReference type="ARBA" id="ARBA00011270"/>
    </source>
</evidence>
<keyword evidence="5 8" id="KW-0057">Aromatic amino acid biosynthesis</keyword>
<dbReference type="PANTHER" id="PTHR43406">
    <property type="entry name" value="TRYPTOPHAN SYNTHASE, ALPHA CHAIN"/>
    <property type="match status" value="1"/>
</dbReference>
<name>A0A939G8U7_9BACT</name>
<dbReference type="Proteomes" id="UP000664795">
    <property type="component" value="Unassembled WGS sequence"/>
</dbReference>
<dbReference type="Gene3D" id="3.20.20.70">
    <property type="entry name" value="Aldolase class I"/>
    <property type="match status" value="1"/>
</dbReference>
<feature type="active site" description="Proton acceptor" evidence="8">
    <location>
        <position position="50"/>
    </location>
</feature>
<evidence type="ECO:0000256" key="3">
    <source>
        <dbReference type="ARBA" id="ARBA00022605"/>
    </source>
</evidence>
<dbReference type="AlphaFoldDB" id="A0A939G8U7"/>
<evidence type="ECO:0000256" key="9">
    <source>
        <dbReference type="RuleBase" id="RU003662"/>
    </source>
</evidence>
<keyword evidence="4 8" id="KW-0822">Tryptophan biosynthesis</keyword>
<evidence type="ECO:0000256" key="1">
    <source>
        <dbReference type="ARBA" id="ARBA00004733"/>
    </source>
</evidence>
<comment type="caution">
    <text evidence="10">The sequence shown here is derived from an EMBL/GenBank/DDBJ whole genome shotgun (WGS) entry which is preliminary data.</text>
</comment>
<dbReference type="HAMAP" id="MF_00131">
    <property type="entry name" value="Trp_synth_alpha"/>
    <property type="match status" value="1"/>
</dbReference>
<dbReference type="SUPFAM" id="SSF51366">
    <property type="entry name" value="Ribulose-phoshate binding barrel"/>
    <property type="match status" value="1"/>
</dbReference>
<feature type="active site" description="Proton acceptor" evidence="8">
    <location>
        <position position="61"/>
    </location>
</feature>
<dbReference type="InterPro" id="IPR002028">
    <property type="entry name" value="Trp_synthase_suA"/>
</dbReference>
<accession>A0A939G8U7</accession>
<dbReference type="InterPro" id="IPR018204">
    <property type="entry name" value="Trp_synthase_alpha_AS"/>
</dbReference>
<evidence type="ECO:0000256" key="6">
    <source>
        <dbReference type="ARBA" id="ARBA00023239"/>
    </source>
</evidence>
<proteinExistence type="inferred from homology"/>
<dbReference type="EC" id="4.2.1.20" evidence="8"/>
<evidence type="ECO:0000313" key="11">
    <source>
        <dbReference type="Proteomes" id="UP000664795"/>
    </source>
</evidence>
<comment type="similarity">
    <text evidence="8 9">Belongs to the TrpA family.</text>
</comment>
<sequence length="265" mass="29171">MTLTQNRINDLFAQKSERLLNVYFTAGFPQLADTRTVLLGLQQAGVDLVEIGMPYSDPVADGETIQQSNGVALDNGMSIRQLFNQLDGCRTDAENPITVPILLMGYINPVLQFGVEAFCQKCQEVGVDGVILPDLPFDLYVDEYKAIFDRYGLLNIFLITPQTSDERIRFIDEVSEGFIYMVSSASITGSVSGISDVMKAYFERIQSMNLRNPRLIGFGINNTETFDAASANANGAIVGSAFIRHLQEQGTSADSIQRFVNGIRA</sequence>
<dbReference type="EMBL" id="JAFMYU010000024">
    <property type="protein sequence ID" value="MBO0933976.1"/>
    <property type="molecule type" value="Genomic_DNA"/>
</dbReference>
<dbReference type="RefSeq" id="WP_207337939.1">
    <property type="nucleotide sequence ID" value="NZ_JAFMYU010000024.1"/>
</dbReference>
<dbReference type="NCBIfam" id="TIGR00262">
    <property type="entry name" value="trpA"/>
    <property type="match status" value="1"/>
</dbReference>
<evidence type="ECO:0000256" key="7">
    <source>
        <dbReference type="ARBA" id="ARBA00049047"/>
    </source>
</evidence>
<keyword evidence="6 8" id="KW-0456">Lyase</keyword>
<dbReference type="InterPro" id="IPR013785">
    <property type="entry name" value="Aldolase_TIM"/>
</dbReference>
<comment type="pathway">
    <text evidence="1 8">Amino-acid biosynthesis; L-tryptophan biosynthesis; L-tryptophan from chorismate: step 5/5.</text>
</comment>
<dbReference type="GO" id="GO:0004834">
    <property type="term" value="F:tryptophan synthase activity"/>
    <property type="evidence" value="ECO:0007669"/>
    <property type="project" value="UniProtKB-UniRule"/>
</dbReference>
<dbReference type="Pfam" id="PF00290">
    <property type="entry name" value="Trp_syntA"/>
    <property type="match status" value="1"/>
</dbReference>
<keyword evidence="3 8" id="KW-0028">Amino-acid biosynthesis</keyword>
<keyword evidence="11" id="KW-1185">Reference proteome</keyword>
<dbReference type="PROSITE" id="PS00167">
    <property type="entry name" value="TRP_SYNTHASE_ALPHA"/>
    <property type="match status" value="1"/>
</dbReference>
<comment type="function">
    <text evidence="8">The alpha subunit is responsible for the aldol cleavage of indoleglycerol phosphate to indole and glyceraldehyde 3-phosphate.</text>
</comment>